<reference evidence="2 3" key="1">
    <citation type="submission" date="2017-06" db="EMBL/GenBank/DDBJ databases">
        <authorList>
            <person name="Kim H.J."/>
            <person name="Triplett B.A."/>
        </authorList>
    </citation>
    <scope>NUCLEOTIDE SEQUENCE [LARGE SCALE GENOMIC DNA]</scope>
    <source>
        <strain evidence="2 3">DSM 13116</strain>
    </source>
</reference>
<evidence type="ECO:0000256" key="1">
    <source>
        <dbReference type="SAM" id="Phobius"/>
    </source>
</evidence>
<dbReference type="OrthoDB" id="1675191at2"/>
<keyword evidence="1" id="KW-0812">Transmembrane</keyword>
<feature type="transmembrane region" description="Helical" evidence="1">
    <location>
        <begin position="205"/>
        <end position="221"/>
    </location>
</feature>
<organism evidence="2 3">
    <name type="scientific">Humidesulfovibrio mexicanus</name>
    <dbReference type="NCBI Taxonomy" id="147047"/>
    <lineage>
        <taxon>Bacteria</taxon>
        <taxon>Pseudomonadati</taxon>
        <taxon>Thermodesulfobacteriota</taxon>
        <taxon>Desulfovibrionia</taxon>
        <taxon>Desulfovibrionales</taxon>
        <taxon>Desulfovibrionaceae</taxon>
        <taxon>Humidesulfovibrio</taxon>
    </lineage>
</organism>
<proteinExistence type="predicted"/>
<feature type="transmembrane region" description="Helical" evidence="1">
    <location>
        <begin position="300"/>
        <end position="321"/>
    </location>
</feature>
<dbReference type="AlphaFoldDB" id="A0A238ZHE7"/>
<feature type="transmembrane region" description="Helical" evidence="1">
    <location>
        <begin position="75"/>
        <end position="96"/>
    </location>
</feature>
<feature type="transmembrane region" description="Helical" evidence="1">
    <location>
        <begin position="253"/>
        <end position="272"/>
    </location>
</feature>
<accession>A0A238ZHE7</accession>
<evidence type="ECO:0008006" key="4">
    <source>
        <dbReference type="Google" id="ProtNLM"/>
    </source>
</evidence>
<dbReference type="EMBL" id="FZOC01000002">
    <property type="protein sequence ID" value="SNR82640.1"/>
    <property type="molecule type" value="Genomic_DNA"/>
</dbReference>
<name>A0A238ZHE7_9BACT</name>
<gene>
    <name evidence="2" type="ORF">SAMN04488503_1536</name>
</gene>
<dbReference type="Proteomes" id="UP000198324">
    <property type="component" value="Unassembled WGS sequence"/>
</dbReference>
<keyword evidence="1" id="KW-1133">Transmembrane helix</keyword>
<keyword evidence="1" id="KW-0472">Membrane</keyword>
<sequence>MKSGRAIERVDLDVAVQAGVVTSEQVRELLRIAEQRCVQQPGLNVQQLAFYLGGLLVIGAMGWFVTSAWDDMGGIGFLLTSAGYASAFTCAGAALWSRPGGRTPGGVLIALAVSMIPMGVYGAQVLTGFWPSGSPAAYHLYPTRIRSGWLLMEAATVFGGALAVRRFRFPFLAAPIALALWFMSMDFTALLAGGGEFSWDQRRQVTLWFGLFMLSCAYVLDRRTREDFAFWGYLFGLMAFWGALTAMDSASELARLGYLAVNVGLLGLAVLLERRTFLVFGGAGVCLYLGHLAYRVFADSLVFPFVLSFIGLAVMALGWAYQRRAAALEAAVLARLPEWLLCALPRGRVR</sequence>
<evidence type="ECO:0000313" key="3">
    <source>
        <dbReference type="Proteomes" id="UP000198324"/>
    </source>
</evidence>
<dbReference type="RefSeq" id="WP_089273337.1">
    <property type="nucleotide sequence ID" value="NZ_FZOC01000002.1"/>
</dbReference>
<protein>
    <recommendedName>
        <fullName evidence="4">DUF2157 domain-containing protein</fullName>
    </recommendedName>
</protein>
<feature type="transmembrane region" description="Helical" evidence="1">
    <location>
        <begin position="171"/>
        <end position="193"/>
    </location>
</feature>
<evidence type="ECO:0000313" key="2">
    <source>
        <dbReference type="EMBL" id="SNR82640.1"/>
    </source>
</evidence>
<feature type="transmembrane region" description="Helical" evidence="1">
    <location>
        <begin position="48"/>
        <end position="69"/>
    </location>
</feature>
<feature type="transmembrane region" description="Helical" evidence="1">
    <location>
        <begin position="108"/>
        <end position="127"/>
    </location>
</feature>
<feature type="transmembrane region" description="Helical" evidence="1">
    <location>
        <begin position="228"/>
        <end position="247"/>
    </location>
</feature>
<keyword evidence="3" id="KW-1185">Reference proteome</keyword>
<feature type="transmembrane region" description="Helical" evidence="1">
    <location>
        <begin position="147"/>
        <end position="164"/>
    </location>
</feature>
<feature type="transmembrane region" description="Helical" evidence="1">
    <location>
        <begin position="277"/>
        <end position="294"/>
    </location>
</feature>